<keyword evidence="1" id="KW-0472">Membrane</keyword>
<name>A0A0B7GVS8_TREPH</name>
<keyword evidence="1" id="KW-0812">Transmembrane</keyword>
<dbReference type="EMBL" id="CDNC01000012">
    <property type="protein sequence ID" value="CEM61657.1"/>
    <property type="molecule type" value="Genomic_DNA"/>
</dbReference>
<gene>
    <name evidence="2" type="ORF">TPHV1_20194</name>
</gene>
<dbReference type="Proteomes" id="UP000042527">
    <property type="component" value="Unassembled WGS sequence"/>
</dbReference>
<sequence>MTTKKEEILENKRFLALVFVFFYYNFYYSLIIKIIATVSMKIYTHNTT</sequence>
<evidence type="ECO:0000313" key="3">
    <source>
        <dbReference type="Proteomes" id="UP000042527"/>
    </source>
</evidence>
<accession>A0A0B7GVS8</accession>
<keyword evidence="1" id="KW-1133">Transmembrane helix</keyword>
<evidence type="ECO:0000313" key="2">
    <source>
        <dbReference type="EMBL" id="CEM61657.1"/>
    </source>
</evidence>
<reference evidence="3" key="1">
    <citation type="submission" date="2015-01" db="EMBL/GenBank/DDBJ databases">
        <authorList>
            <person name="Manzoor Shahid"/>
            <person name="Zubair Saima"/>
        </authorList>
    </citation>
    <scope>NUCLEOTIDE SEQUENCE [LARGE SCALE GENOMIC DNA]</scope>
    <source>
        <strain evidence="3">V1</strain>
    </source>
</reference>
<dbReference type="AlphaFoldDB" id="A0A0B7GVS8"/>
<organism evidence="2 3">
    <name type="scientific">Treponema phagedenis</name>
    <dbReference type="NCBI Taxonomy" id="162"/>
    <lineage>
        <taxon>Bacteria</taxon>
        <taxon>Pseudomonadati</taxon>
        <taxon>Spirochaetota</taxon>
        <taxon>Spirochaetia</taxon>
        <taxon>Spirochaetales</taxon>
        <taxon>Treponemataceae</taxon>
        <taxon>Treponema</taxon>
    </lineage>
</organism>
<feature type="transmembrane region" description="Helical" evidence="1">
    <location>
        <begin position="14"/>
        <end position="36"/>
    </location>
</feature>
<proteinExistence type="predicted"/>
<keyword evidence="3" id="KW-1185">Reference proteome</keyword>
<protein>
    <submittedName>
        <fullName evidence="2">Uncharacterized protein</fullName>
    </submittedName>
</protein>
<evidence type="ECO:0000256" key="1">
    <source>
        <dbReference type="SAM" id="Phobius"/>
    </source>
</evidence>